<evidence type="ECO:0000256" key="2">
    <source>
        <dbReference type="ARBA" id="ARBA00004286"/>
    </source>
</evidence>
<keyword evidence="4 8" id="KW-0158">Chromosome</keyword>
<evidence type="ECO:0000256" key="5">
    <source>
        <dbReference type="ARBA" id="ARBA00023125"/>
    </source>
</evidence>
<dbReference type="AlphaFoldDB" id="A0A8H6N4R4"/>
<comment type="function">
    <text evidence="8">Core component of nucleosome. Nucleosomes wrap and compact DNA into chromatin, limiting DNA accessibility to the cellular machineries which require DNA as a template. Histones thereby play a central role in transcription regulation, DNA repair, DNA replication and chromosomal stability. DNA accessibility is regulated via a complex set of post-translational modifications of histones, also called histone code, and nucleosome remodeling.</text>
</comment>
<dbReference type="PROSITE" id="PS00047">
    <property type="entry name" value="HISTONE_H4"/>
    <property type="match status" value="1"/>
</dbReference>
<evidence type="ECO:0000313" key="10">
    <source>
        <dbReference type="EMBL" id="KAF6820219.1"/>
    </source>
</evidence>
<gene>
    <name evidence="10" type="ORF">CSOJ01_00922</name>
</gene>
<dbReference type="GO" id="GO:0003677">
    <property type="term" value="F:DNA binding"/>
    <property type="evidence" value="ECO:0007669"/>
    <property type="project" value="UniProtKB-KW"/>
</dbReference>
<evidence type="ECO:0000256" key="6">
    <source>
        <dbReference type="ARBA" id="ARBA00023242"/>
    </source>
</evidence>
<dbReference type="CDD" id="cd22912">
    <property type="entry name" value="HFD_H4"/>
    <property type="match status" value="1"/>
</dbReference>
<reference evidence="10 11" key="1">
    <citation type="journal article" date="2020" name="Phytopathology">
        <title>Genome Sequence Resources of Colletotrichum truncatum, C. plurivorum, C. musicola, and C. sojae: Four Species Pathogenic to Soybean (Glycine max).</title>
        <authorList>
            <person name="Rogerio F."/>
            <person name="Boufleur T.R."/>
            <person name="Ciampi-Guillardi M."/>
            <person name="Sukno S.A."/>
            <person name="Thon M.R."/>
            <person name="Massola Junior N.S."/>
            <person name="Baroncelli R."/>
        </authorList>
    </citation>
    <scope>NUCLEOTIDE SEQUENCE [LARGE SCALE GENOMIC DNA]</scope>
    <source>
        <strain evidence="10 11">LFN0009</strain>
    </source>
</reference>
<comment type="subcellular location">
    <subcellularLocation>
        <location evidence="2">Chromosome</location>
    </subcellularLocation>
    <subcellularLocation>
        <location evidence="1">Nucleus</location>
    </subcellularLocation>
</comment>
<name>A0A8H6N4R4_9PEZI</name>
<dbReference type="GO" id="GO:0005634">
    <property type="term" value="C:nucleus"/>
    <property type="evidence" value="ECO:0007669"/>
    <property type="project" value="UniProtKB-SubCell"/>
</dbReference>
<dbReference type="InterPro" id="IPR019809">
    <property type="entry name" value="Histone_H4_CS"/>
</dbReference>
<comment type="caution">
    <text evidence="10">The sequence shown here is derived from an EMBL/GenBank/DDBJ whole genome shotgun (WGS) entry which is preliminary data.</text>
</comment>
<evidence type="ECO:0000256" key="4">
    <source>
        <dbReference type="ARBA" id="ARBA00022454"/>
    </source>
</evidence>
<dbReference type="EMBL" id="WIGN01000006">
    <property type="protein sequence ID" value="KAF6820219.1"/>
    <property type="molecule type" value="Genomic_DNA"/>
</dbReference>
<keyword evidence="5 8" id="KW-0238">DNA-binding</keyword>
<evidence type="ECO:0000313" key="11">
    <source>
        <dbReference type="Proteomes" id="UP000652219"/>
    </source>
</evidence>
<evidence type="ECO:0000256" key="7">
    <source>
        <dbReference type="ARBA" id="ARBA00023269"/>
    </source>
</evidence>
<keyword evidence="11" id="KW-1185">Reference proteome</keyword>
<dbReference type="GO" id="GO:0000786">
    <property type="term" value="C:nucleosome"/>
    <property type="evidence" value="ECO:0007669"/>
    <property type="project" value="UniProtKB-KW"/>
</dbReference>
<protein>
    <recommendedName>
        <fullName evidence="8">Histone H4</fullName>
    </recommendedName>
</protein>
<dbReference type="GO" id="GO:0030527">
    <property type="term" value="F:structural constituent of chromatin"/>
    <property type="evidence" value="ECO:0007669"/>
    <property type="project" value="InterPro"/>
</dbReference>
<dbReference type="PRINTS" id="PR00623">
    <property type="entry name" value="HISTONEH4"/>
</dbReference>
<dbReference type="SUPFAM" id="SSF47113">
    <property type="entry name" value="Histone-fold"/>
    <property type="match status" value="1"/>
</dbReference>
<keyword evidence="6 8" id="KW-0539">Nucleus</keyword>
<dbReference type="InterPro" id="IPR009072">
    <property type="entry name" value="Histone-fold"/>
</dbReference>
<feature type="region of interest" description="Disordered" evidence="9">
    <location>
        <begin position="1"/>
        <end position="36"/>
    </location>
</feature>
<proteinExistence type="inferred from homology"/>
<accession>A0A8H6N4R4</accession>
<dbReference type="Proteomes" id="UP000652219">
    <property type="component" value="Unassembled WGS sequence"/>
</dbReference>
<dbReference type="InterPro" id="IPR001951">
    <property type="entry name" value="Histone_H4"/>
</dbReference>
<evidence type="ECO:0000256" key="8">
    <source>
        <dbReference type="RuleBase" id="RU000528"/>
    </source>
</evidence>
<organism evidence="10 11">
    <name type="scientific">Colletotrichum sojae</name>
    <dbReference type="NCBI Taxonomy" id="2175907"/>
    <lineage>
        <taxon>Eukaryota</taxon>
        <taxon>Fungi</taxon>
        <taxon>Dikarya</taxon>
        <taxon>Ascomycota</taxon>
        <taxon>Pezizomycotina</taxon>
        <taxon>Sordariomycetes</taxon>
        <taxon>Hypocreomycetidae</taxon>
        <taxon>Glomerellales</taxon>
        <taxon>Glomerellaceae</taxon>
        <taxon>Colletotrichum</taxon>
        <taxon>Colletotrichum orchidearum species complex</taxon>
    </lineage>
</organism>
<evidence type="ECO:0000256" key="1">
    <source>
        <dbReference type="ARBA" id="ARBA00004123"/>
    </source>
</evidence>
<comment type="subunit">
    <text evidence="8">The nucleosome is a histone octamer containing two molecules each of H2A, H2B, H3 and H4 assembled in one H3-H4 heterotetramer and two H2A-H2B heterodimers. The octamer wraps approximately 147 bp of DNA.</text>
</comment>
<evidence type="ECO:0000256" key="3">
    <source>
        <dbReference type="ARBA" id="ARBA00006564"/>
    </source>
</evidence>
<evidence type="ECO:0000256" key="9">
    <source>
        <dbReference type="SAM" id="MobiDB-lite"/>
    </source>
</evidence>
<sequence length="143" mass="15714">MPPSKVSRGGPAAVKKGIAGKVPSGGGKGKTILQGAKRHRENRKIIKDTIRGISKVLRSRLARRGGVKRISAMIYDDARAALMDHLKVIIKDCVLYMESRNAKTITIHDVLHSLRRIGRPMYGFDPETFVEHEGRKAAGPANH</sequence>
<dbReference type="PANTHER" id="PTHR10484">
    <property type="entry name" value="HISTONE H4"/>
    <property type="match status" value="1"/>
</dbReference>
<dbReference type="GO" id="GO:0046982">
    <property type="term" value="F:protein heterodimerization activity"/>
    <property type="evidence" value="ECO:0007669"/>
    <property type="project" value="InterPro"/>
</dbReference>
<keyword evidence="7 8" id="KW-0544">Nucleosome core</keyword>
<dbReference type="Gene3D" id="1.10.20.10">
    <property type="entry name" value="Histone, subunit A"/>
    <property type="match status" value="1"/>
</dbReference>
<comment type="similarity">
    <text evidence="3 8">Belongs to the histone H4 family.</text>
</comment>
<dbReference type="SMART" id="SM00417">
    <property type="entry name" value="H4"/>
    <property type="match status" value="1"/>
</dbReference>